<keyword evidence="2" id="KW-0812">Transmembrane</keyword>
<gene>
    <name evidence="3" type="ORF">N866_14975</name>
</gene>
<comment type="caution">
    <text evidence="3">The sequence shown here is derived from an EMBL/GenBank/DDBJ whole genome shotgun (WGS) entry which is preliminary data.</text>
</comment>
<feature type="transmembrane region" description="Helical" evidence="2">
    <location>
        <begin position="52"/>
        <end position="72"/>
    </location>
</feature>
<accession>A0A021VYL0</accession>
<organism evidence="3 4">
    <name type="scientific">Actinotalea ferrariae CF5-4</name>
    <dbReference type="NCBI Taxonomy" id="948458"/>
    <lineage>
        <taxon>Bacteria</taxon>
        <taxon>Bacillati</taxon>
        <taxon>Actinomycetota</taxon>
        <taxon>Actinomycetes</taxon>
        <taxon>Micrococcales</taxon>
        <taxon>Cellulomonadaceae</taxon>
        <taxon>Actinotalea</taxon>
    </lineage>
</organism>
<dbReference type="EMBL" id="AXCW01000045">
    <property type="protein sequence ID" value="EYR64157.1"/>
    <property type="molecule type" value="Genomic_DNA"/>
</dbReference>
<keyword evidence="4" id="KW-1185">Reference proteome</keyword>
<keyword evidence="2" id="KW-0472">Membrane</keyword>
<protein>
    <submittedName>
        <fullName evidence="3">Uncharacterized protein</fullName>
    </submittedName>
</protein>
<name>A0A021VYL0_9CELL</name>
<feature type="region of interest" description="Disordered" evidence="1">
    <location>
        <begin position="92"/>
        <end position="118"/>
    </location>
</feature>
<evidence type="ECO:0000313" key="4">
    <source>
        <dbReference type="Proteomes" id="UP000019753"/>
    </source>
</evidence>
<reference evidence="3 4" key="1">
    <citation type="submission" date="2014-01" db="EMBL/GenBank/DDBJ databases">
        <title>Actinotalea ferrariae CF5-4.</title>
        <authorList>
            <person name="Chen F."/>
            <person name="Li Y."/>
            <person name="Wang G."/>
        </authorList>
    </citation>
    <scope>NUCLEOTIDE SEQUENCE [LARGE SCALE GENOMIC DNA]</scope>
    <source>
        <strain evidence="3 4">CF5-4</strain>
    </source>
</reference>
<evidence type="ECO:0000313" key="3">
    <source>
        <dbReference type="EMBL" id="EYR64157.1"/>
    </source>
</evidence>
<proteinExistence type="predicted"/>
<keyword evidence="2" id="KW-1133">Transmembrane helix</keyword>
<feature type="transmembrane region" description="Helical" evidence="2">
    <location>
        <begin position="20"/>
        <end position="40"/>
    </location>
</feature>
<evidence type="ECO:0000256" key="1">
    <source>
        <dbReference type="SAM" id="MobiDB-lite"/>
    </source>
</evidence>
<dbReference type="Proteomes" id="UP000019753">
    <property type="component" value="Unassembled WGS sequence"/>
</dbReference>
<sequence length="118" mass="12808">MRPVPTDLVAYRRARRVARVATLVVVLVVVDLTIATVQQLVGPGGVNPFGTLSFLLLAGAVAGGFVVLSRLWRRSYRLRPVTLSTSPTVGELYGMPELDAPPRPHRGLNGQDPPPSRW</sequence>
<evidence type="ECO:0000256" key="2">
    <source>
        <dbReference type="SAM" id="Phobius"/>
    </source>
</evidence>
<dbReference type="AlphaFoldDB" id="A0A021VYL0"/>